<name>A0A7V4TII7_9BACT</name>
<evidence type="ECO:0000256" key="1">
    <source>
        <dbReference type="ARBA" id="ARBA00001946"/>
    </source>
</evidence>
<dbReference type="InterPro" id="IPR002934">
    <property type="entry name" value="Polymerase_NTP_transf_dom"/>
</dbReference>
<dbReference type="CDD" id="cd05403">
    <property type="entry name" value="NT_KNTase_like"/>
    <property type="match status" value="1"/>
</dbReference>
<dbReference type="GO" id="GO:0005524">
    <property type="term" value="F:ATP binding"/>
    <property type="evidence" value="ECO:0007669"/>
    <property type="project" value="UniProtKB-KW"/>
</dbReference>
<dbReference type="SUPFAM" id="SSF81301">
    <property type="entry name" value="Nucleotidyltransferase"/>
    <property type="match status" value="1"/>
</dbReference>
<organism evidence="11">
    <name type="scientific">Candidatus Caldatribacterium saccharofermentans</name>
    <dbReference type="NCBI Taxonomy" id="1454753"/>
    <lineage>
        <taxon>Bacteria</taxon>
        <taxon>Pseudomonadati</taxon>
        <taxon>Atribacterota</taxon>
        <taxon>Atribacteria</taxon>
        <taxon>Atribacterales</taxon>
        <taxon>Candidatus Caldatribacteriaceae</taxon>
        <taxon>Candidatus Caldatribacterium</taxon>
    </lineage>
</organism>
<evidence type="ECO:0000256" key="2">
    <source>
        <dbReference type="ARBA" id="ARBA00022649"/>
    </source>
</evidence>
<dbReference type="Gene3D" id="3.30.460.10">
    <property type="entry name" value="Beta Polymerase, domain 2"/>
    <property type="match status" value="1"/>
</dbReference>
<sequence>MAPVKREDILGFLRAHREELAREFQIRKIGLFGSFARGEGDEESDIDIVVEMENPDLFALARLKERLEEALGKKVDVVRLRKHMNQLLRQRIEDEALYV</sequence>
<evidence type="ECO:0000256" key="3">
    <source>
        <dbReference type="ARBA" id="ARBA00022679"/>
    </source>
</evidence>
<keyword evidence="4" id="KW-0548">Nucleotidyltransferase</keyword>
<gene>
    <name evidence="11" type="ORF">ENW11_11790</name>
</gene>
<dbReference type="PANTHER" id="PTHR33571">
    <property type="entry name" value="SSL8005 PROTEIN"/>
    <property type="match status" value="1"/>
</dbReference>
<dbReference type="PANTHER" id="PTHR33571:SF14">
    <property type="entry name" value="PROTEIN ADENYLYLTRANSFERASE MJ0435-RELATED"/>
    <property type="match status" value="1"/>
</dbReference>
<evidence type="ECO:0000256" key="8">
    <source>
        <dbReference type="ARBA" id="ARBA00022842"/>
    </source>
</evidence>
<keyword evidence="7" id="KW-0067">ATP-binding</keyword>
<dbReference type="GO" id="GO:0016779">
    <property type="term" value="F:nucleotidyltransferase activity"/>
    <property type="evidence" value="ECO:0007669"/>
    <property type="project" value="UniProtKB-KW"/>
</dbReference>
<evidence type="ECO:0000256" key="5">
    <source>
        <dbReference type="ARBA" id="ARBA00022723"/>
    </source>
</evidence>
<dbReference type="InterPro" id="IPR043519">
    <property type="entry name" value="NT_sf"/>
</dbReference>
<comment type="caution">
    <text evidence="11">The sequence shown here is derived from an EMBL/GenBank/DDBJ whole genome shotgun (WGS) entry which is preliminary data.</text>
</comment>
<dbReference type="AlphaFoldDB" id="A0A7V4TII7"/>
<keyword evidence="6" id="KW-0547">Nucleotide-binding</keyword>
<dbReference type="Pfam" id="PF01909">
    <property type="entry name" value="NTP_transf_2"/>
    <property type="match status" value="1"/>
</dbReference>
<protein>
    <submittedName>
        <fullName evidence="11">Nucleotidyltransferase</fullName>
    </submittedName>
</protein>
<dbReference type="GO" id="GO:0046872">
    <property type="term" value="F:metal ion binding"/>
    <property type="evidence" value="ECO:0007669"/>
    <property type="project" value="UniProtKB-KW"/>
</dbReference>
<evidence type="ECO:0000256" key="4">
    <source>
        <dbReference type="ARBA" id="ARBA00022695"/>
    </source>
</evidence>
<keyword evidence="8" id="KW-0460">Magnesium</keyword>
<dbReference type="InterPro" id="IPR052038">
    <property type="entry name" value="Type-VII_TA_antitoxin"/>
</dbReference>
<evidence type="ECO:0000256" key="6">
    <source>
        <dbReference type="ARBA" id="ARBA00022741"/>
    </source>
</evidence>
<comment type="similarity">
    <text evidence="9">Belongs to the MntA antitoxin family.</text>
</comment>
<keyword evidence="3 11" id="KW-0808">Transferase</keyword>
<feature type="domain" description="Polymerase nucleotidyl transferase" evidence="10">
    <location>
        <begin position="13"/>
        <end position="98"/>
    </location>
</feature>
<evidence type="ECO:0000256" key="9">
    <source>
        <dbReference type="ARBA" id="ARBA00038276"/>
    </source>
</evidence>
<reference evidence="11" key="1">
    <citation type="journal article" date="2020" name="mSystems">
        <title>Genome- and Community-Level Interaction Insights into Carbon Utilization and Element Cycling Functions of Hydrothermarchaeota in Hydrothermal Sediment.</title>
        <authorList>
            <person name="Zhou Z."/>
            <person name="Liu Y."/>
            <person name="Xu W."/>
            <person name="Pan J."/>
            <person name="Luo Z.H."/>
            <person name="Li M."/>
        </authorList>
    </citation>
    <scope>NUCLEOTIDE SEQUENCE [LARGE SCALE GENOMIC DNA]</scope>
    <source>
        <strain evidence="11">SpSt-82</strain>
    </source>
</reference>
<dbReference type="EMBL" id="DTIY01000098">
    <property type="protein sequence ID" value="HGY40466.1"/>
    <property type="molecule type" value="Genomic_DNA"/>
</dbReference>
<evidence type="ECO:0000259" key="10">
    <source>
        <dbReference type="Pfam" id="PF01909"/>
    </source>
</evidence>
<keyword evidence="5" id="KW-0479">Metal-binding</keyword>
<proteinExistence type="inferred from homology"/>
<evidence type="ECO:0000313" key="11">
    <source>
        <dbReference type="EMBL" id="HGY40466.1"/>
    </source>
</evidence>
<accession>A0A7V4TII7</accession>
<comment type="cofactor">
    <cofactor evidence="1">
        <name>Mg(2+)</name>
        <dbReference type="ChEBI" id="CHEBI:18420"/>
    </cofactor>
</comment>
<keyword evidence="2" id="KW-1277">Toxin-antitoxin system</keyword>
<evidence type="ECO:0000256" key="7">
    <source>
        <dbReference type="ARBA" id="ARBA00022840"/>
    </source>
</evidence>